<organism evidence="2 3">
    <name type="scientific">Streptomyces genisteinicus</name>
    <dbReference type="NCBI Taxonomy" id="2768068"/>
    <lineage>
        <taxon>Bacteria</taxon>
        <taxon>Bacillati</taxon>
        <taxon>Actinomycetota</taxon>
        <taxon>Actinomycetes</taxon>
        <taxon>Kitasatosporales</taxon>
        <taxon>Streptomycetaceae</taxon>
        <taxon>Streptomyces</taxon>
    </lineage>
</organism>
<proteinExistence type="predicted"/>
<dbReference type="InterPro" id="IPR007278">
    <property type="entry name" value="DUF397"/>
</dbReference>
<sequence>MASSRIDLDAVAWRTSSHSNGDGGECVEVADGPRGHVPVRDSTRPAGAVVVVGAGAWAVFVGQLKTMVVS</sequence>
<dbReference type="Proteomes" id="UP000516230">
    <property type="component" value="Chromosome"/>
</dbReference>
<reference evidence="2 3" key="1">
    <citation type="submission" date="2020-08" db="EMBL/GenBank/DDBJ databases">
        <title>A novel species.</title>
        <authorList>
            <person name="Gao J."/>
        </authorList>
    </citation>
    <scope>NUCLEOTIDE SEQUENCE [LARGE SCALE GENOMIC DNA]</scope>
    <source>
        <strain evidence="2 3">CRPJ-33</strain>
    </source>
</reference>
<protein>
    <submittedName>
        <fullName evidence="2">DUF397 domain-containing protein</fullName>
    </submittedName>
</protein>
<keyword evidence="3" id="KW-1185">Reference proteome</keyword>
<evidence type="ECO:0000313" key="3">
    <source>
        <dbReference type="Proteomes" id="UP000516230"/>
    </source>
</evidence>
<feature type="domain" description="DUF397" evidence="1">
    <location>
        <begin position="12"/>
        <end position="65"/>
    </location>
</feature>
<dbReference type="RefSeq" id="WP_187739712.1">
    <property type="nucleotide sequence ID" value="NZ_CP060825.1"/>
</dbReference>
<gene>
    <name evidence="2" type="ORF">IAG43_05970</name>
</gene>
<name>A0A7H0HPR2_9ACTN</name>
<dbReference type="Pfam" id="PF04149">
    <property type="entry name" value="DUF397"/>
    <property type="match status" value="1"/>
</dbReference>
<evidence type="ECO:0000259" key="1">
    <source>
        <dbReference type="Pfam" id="PF04149"/>
    </source>
</evidence>
<evidence type="ECO:0000313" key="2">
    <source>
        <dbReference type="EMBL" id="QNP62528.1"/>
    </source>
</evidence>
<dbReference type="KEGG" id="sgj:IAG43_05970"/>
<dbReference type="EMBL" id="CP060825">
    <property type="protein sequence ID" value="QNP62528.1"/>
    <property type="molecule type" value="Genomic_DNA"/>
</dbReference>
<accession>A0A7H0HPR2</accession>
<dbReference type="AlphaFoldDB" id="A0A7H0HPR2"/>